<evidence type="ECO:0000313" key="6">
    <source>
        <dbReference type="Proteomes" id="UP000199205"/>
    </source>
</evidence>
<feature type="active site" description="Proton donor/acceptor" evidence="3">
    <location>
        <position position="236"/>
    </location>
</feature>
<evidence type="ECO:0000259" key="4">
    <source>
        <dbReference type="Pfam" id="PF01261"/>
    </source>
</evidence>
<protein>
    <submittedName>
        <fullName evidence="5">Hydroxypyruvate isomerase</fullName>
    </submittedName>
</protein>
<gene>
    <name evidence="5" type="ORF">GA0061101_12473</name>
</gene>
<reference evidence="5 6" key="1">
    <citation type="submission" date="2016-08" db="EMBL/GenBank/DDBJ databases">
        <authorList>
            <person name="Seilhamer J.J."/>
        </authorList>
    </citation>
    <scope>NUCLEOTIDE SEQUENCE [LARGE SCALE GENOMIC DNA]</scope>
    <source>
        <strain evidence="5 6">P1-7</strain>
    </source>
</reference>
<dbReference type="PANTHER" id="PTHR43489">
    <property type="entry name" value="ISOMERASE"/>
    <property type="match status" value="1"/>
</dbReference>
<evidence type="ECO:0000256" key="3">
    <source>
        <dbReference type="PIRSR" id="PIRSR006241-50"/>
    </source>
</evidence>
<dbReference type="AlphaFoldDB" id="A0A1C3X426"/>
<dbReference type="RefSeq" id="WP_092576531.1">
    <property type="nucleotide sequence ID" value="NZ_FMAF01000024.1"/>
</dbReference>
<proteinExistence type="inferred from homology"/>
<dbReference type="Proteomes" id="UP000199205">
    <property type="component" value="Unassembled WGS sequence"/>
</dbReference>
<feature type="domain" description="Xylose isomerase-like TIM barrel" evidence="4">
    <location>
        <begin position="23"/>
        <end position="247"/>
    </location>
</feature>
<keyword evidence="1 2" id="KW-0413">Isomerase</keyword>
<dbReference type="Pfam" id="PF01261">
    <property type="entry name" value="AP_endonuc_2"/>
    <property type="match status" value="1"/>
</dbReference>
<accession>A0A1C3X426</accession>
<name>A0A1C3X426_9HYPH</name>
<dbReference type="GO" id="GO:0016853">
    <property type="term" value="F:isomerase activity"/>
    <property type="evidence" value="ECO:0007669"/>
    <property type="project" value="UniProtKB-KW"/>
</dbReference>
<keyword evidence="5" id="KW-0670">Pyruvate</keyword>
<comment type="similarity">
    <text evidence="2">Belongs to the hyi family.</text>
</comment>
<dbReference type="InterPro" id="IPR013022">
    <property type="entry name" value="Xyl_isomerase-like_TIM-brl"/>
</dbReference>
<feature type="active site" description="Proton donor/acceptor" evidence="3">
    <location>
        <position position="138"/>
    </location>
</feature>
<sequence length="269" mass="29168">MRQFSACIEWLFAREDDVFADRIRLAHRAGLDAVEFWRWTNKDLDAIAAAVAETGIAVSGLVAEPMIALTNPANKETWLQGLRESVVVARRLGAPVLIAQAGDDLPEFSRAEQRAALVAALSAGADILKGSGVRLGLEPLNTKIDHVGYYLSSTAEGLDIVDEVGRAEIGIVYDLYHSAVMDEKTEHVVGDRVDRIVHVHVADHPGRSDPGTGHIDLADRLDWLFTHGYGGRVGLEYRPKTSDAEAVRAVVKSLGGQSNPRKGFPSEIA</sequence>
<dbReference type="InterPro" id="IPR026040">
    <property type="entry name" value="HyI-like"/>
</dbReference>
<evidence type="ECO:0000313" key="5">
    <source>
        <dbReference type="EMBL" id="SCB47022.1"/>
    </source>
</evidence>
<dbReference type="EMBL" id="FMAF01000024">
    <property type="protein sequence ID" value="SCB47022.1"/>
    <property type="molecule type" value="Genomic_DNA"/>
</dbReference>
<dbReference type="SUPFAM" id="SSF51658">
    <property type="entry name" value="Xylose isomerase-like"/>
    <property type="match status" value="1"/>
</dbReference>
<evidence type="ECO:0000256" key="1">
    <source>
        <dbReference type="ARBA" id="ARBA00023235"/>
    </source>
</evidence>
<dbReference type="OrthoDB" id="9786584at2"/>
<organism evidence="5 6">
    <name type="scientific">Rhizobium lusitanum</name>
    <dbReference type="NCBI Taxonomy" id="293958"/>
    <lineage>
        <taxon>Bacteria</taxon>
        <taxon>Pseudomonadati</taxon>
        <taxon>Pseudomonadota</taxon>
        <taxon>Alphaproteobacteria</taxon>
        <taxon>Hyphomicrobiales</taxon>
        <taxon>Rhizobiaceae</taxon>
        <taxon>Rhizobium/Agrobacterium group</taxon>
        <taxon>Rhizobium</taxon>
    </lineage>
</organism>
<dbReference type="Gene3D" id="3.20.20.150">
    <property type="entry name" value="Divalent-metal-dependent TIM barrel enzymes"/>
    <property type="match status" value="1"/>
</dbReference>
<dbReference type="InterPro" id="IPR036237">
    <property type="entry name" value="Xyl_isomerase-like_sf"/>
</dbReference>
<dbReference type="PIRSF" id="PIRSF006241">
    <property type="entry name" value="HyI"/>
    <property type="match status" value="1"/>
</dbReference>
<evidence type="ECO:0000256" key="2">
    <source>
        <dbReference type="PIRNR" id="PIRNR006241"/>
    </source>
</evidence>
<dbReference type="InterPro" id="IPR050417">
    <property type="entry name" value="Sugar_Epim/Isomerase"/>
</dbReference>